<feature type="region of interest" description="Disordered" evidence="16">
    <location>
        <begin position="64"/>
        <end position="121"/>
    </location>
</feature>
<feature type="compositionally biased region" description="Low complexity" evidence="16">
    <location>
        <begin position="64"/>
        <end position="116"/>
    </location>
</feature>
<feature type="chain" id="PRO_5043900419" description="endo-polygalacturonase" evidence="17">
    <location>
        <begin position="19"/>
        <end position="465"/>
    </location>
</feature>
<evidence type="ECO:0000256" key="16">
    <source>
        <dbReference type="SAM" id="MobiDB-lite"/>
    </source>
</evidence>
<keyword evidence="5 17" id="KW-0732">Signal</keyword>
<dbReference type="PROSITE" id="PS00502">
    <property type="entry name" value="POLYGALACTURONASE"/>
    <property type="match status" value="1"/>
</dbReference>
<dbReference type="InterPro" id="IPR000254">
    <property type="entry name" value="CBD"/>
</dbReference>
<evidence type="ECO:0000256" key="11">
    <source>
        <dbReference type="ARBA" id="ARBA00023316"/>
    </source>
</evidence>
<dbReference type="GO" id="GO:0071555">
    <property type="term" value="P:cell wall organization"/>
    <property type="evidence" value="ECO:0007669"/>
    <property type="project" value="UniProtKB-KW"/>
</dbReference>
<evidence type="ECO:0000256" key="1">
    <source>
        <dbReference type="ARBA" id="ARBA00004613"/>
    </source>
</evidence>
<dbReference type="SUPFAM" id="SSF51126">
    <property type="entry name" value="Pectin lyase-like"/>
    <property type="match status" value="1"/>
</dbReference>
<evidence type="ECO:0000256" key="6">
    <source>
        <dbReference type="ARBA" id="ARBA00022737"/>
    </source>
</evidence>
<keyword evidence="9" id="KW-0325">Glycoprotein</keyword>
<accession>A0AAV9V5E5</accession>
<dbReference type="PROSITE" id="PS00562">
    <property type="entry name" value="CBM1_1"/>
    <property type="match status" value="1"/>
</dbReference>
<evidence type="ECO:0000256" key="14">
    <source>
        <dbReference type="PROSITE-ProRule" id="PRU10052"/>
    </source>
</evidence>
<feature type="active site" evidence="14">
    <location>
        <position position="331"/>
    </location>
</feature>
<dbReference type="InterPro" id="IPR050434">
    <property type="entry name" value="Glycosyl_hydrlase_28"/>
</dbReference>
<dbReference type="SMART" id="SM00236">
    <property type="entry name" value="fCBD"/>
    <property type="match status" value="1"/>
</dbReference>
<dbReference type="Pfam" id="PF00734">
    <property type="entry name" value="CBM_1"/>
    <property type="match status" value="1"/>
</dbReference>
<comment type="catalytic activity">
    <reaction evidence="12">
        <text>(1,4-alpha-D-galacturonosyl)n+m + H2O = (1,4-alpha-D-galacturonosyl)n + (1,4-alpha-D-galacturonosyl)m.</text>
        <dbReference type="EC" id="3.2.1.15"/>
    </reaction>
</comment>
<protein>
    <recommendedName>
        <fullName evidence="3">endo-polygalacturonase</fullName>
        <ecNumber evidence="3">3.2.1.15</ecNumber>
    </recommendedName>
</protein>
<comment type="subcellular location">
    <subcellularLocation>
        <location evidence="1">Secreted</location>
    </subcellularLocation>
</comment>
<evidence type="ECO:0000256" key="2">
    <source>
        <dbReference type="ARBA" id="ARBA00008834"/>
    </source>
</evidence>
<organism evidence="19 20">
    <name type="scientific">Orbilia brochopaga</name>
    <dbReference type="NCBI Taxonomy" id="3140254"/>
    <lineage>
        <taxon>Eukaryota</taxon>
        <taxon>Fungi</taxon>
        <taxon>Dikarya</taxon>
        <taxon>Ascomycota</taxon>
        <taxon>Pezizomycotina</taxon>
        <taxon>Orbiliomycetes</taxon>
        <taxon>Orbiliales</taxon>
        <taxon>Orbiliaceae</taxon>
        <taxon>Orbilia</taxon>
    </lineage>
</organism>
<dbReference type="AlphaFoldDB" id="A0AAV9V5E5"/>
<feature type="signal peptide" evidence="17">
    <location>
        <begin position="1"/>
        <end position="18"/>
    </location>
</feature>
<dbReference type="SMART" id="SM00710">
    <property type="entry name" value="PbH1"/>
    <property type="match status" value="7"/>
</dbReference>
<dbReference type="GO" id="GO:0045490">
    <property type="term" value="P:pectin catabolic process"/>
    <property type="evidence" value="ECO:0007669"/>
    <property type="project" value="TreeGrafter"/>
</dbReference>
<dbReference type="EMBL" id="JAVHNQ010000002">
    <property type="protein sequence ID" value="KAK6354978.1"/>
    <property type="molecule type" value="Genomic_DNA"/>
</dbReference>
<dbReference type="Pfam" id="PF00295">
    <property type="entry name" value="Glyco_hydro_28"/>
    <property type="match status" value="1"/>
</dbReference>
<evidence type="ECO:0000256" key="15">
    <source>
        <dbReference type="RuleBase" id="RU361169"/>
    </source>
</evidence>
<keyword evidence="6" id="KW-0677">Repeat</keyword>
<evidence type="ECO:0000259" key="18">
    <source>
        <dbReference type="PROSITE" id="PS51164"/>
    </source>
</evidence>
<keyword evidence="8" id="KW-1015">Disulfide bond</keyword>
<dbReference type="Proteomes" id="UP001375240">
    <property type="component" value="Unassembled WGS sequence"/>
</dbReference>
<keyword evidence="4" id="KW-0964">Secreted</keyword>
<evidence type="ECO:0000313" key="20">
    <source>
        <dbReference type="Proteomes" id="UP001375240"/>
    </source>
</evidence>
<keyword evidence="20" id="KW-1185">Reference proteome</keyword>
<keyword evidence="11" id="KW-0961">Cell wall biogenesis/degradation</keyword>
<reference evidence="19 20" key="1">
    <citation type="submission" date="2019-10" db="EMBL/GenBank/DDBJ databases">
        <authorList>
            <person name="Palmer J.M."/>
        </authorList>
    </citation>
    <scope>NUCLEOTIDE SEQUENCE [LARGE SCALE GENOMIC DNA]</scope>
    <source>
        <strain evidence="19 20">TWF696</strain>
    </source>
</reference>
<dbReference type="Gene3D" id="2.160.20.10">
    <property type="entry name" value="Single-stranded right-handed beta-helix, Pectin lyase-like"/>
    <property type="match status" value="1"/>
</dbReference>
<comment type="similarity">
    <text evidence="2 15">Belongs to the glycosyl hydrolase 28 family.</text>
</comment>
<evidence type="ECO:0000256" key="17">
    <source>
        <dbReference type="SAM" id="SignalP"/>
    </source>
</evidence>
<dbReference type="PANTHER" id="PTHR31884">
    <property type="entry name" value="POLYGALACTURONASE"/>
    <property type="match status" value="1"/>
</dbReference>
<comment type="caution">
    <text evidence="19">The sequence shown here is derived from an EMBL/GenBank/DDBJ whole genome shotgun (WGS) entry which is preliminary data.</text>
</comment>
<evidence type="ECO:0000256" key="8">
    <source>
        <dbReference type="ARBA" id="ARBA00023157"/>
    </source>
</evidence>
<dbReference type="GO" id="GO:0005576">
    <property type="term" value="C:extracellular region"/>
    <property type="evidence" value="ECO:0007669"/>
    <property type="project" value="UniProtKB-SubCell"/>
</dbReference>
<dbReference type="InterPro" id="IPR035971">
    <property type="entry name" value="CBD_sf"/>
</dbReference>
<evidence type="ECO:0000256" key="4">
    <source>
        <dbReference type="ARBA" id="ARBA00022525"/>
    </source>
</evidence>
<evidence type="ECO:0000256" key="9">
    <source>
        <dbReference type="ARBA" id="ARBA00023180"/>
    </source>
</evidence>
<sequence>MKETAAIAALAIAAGVAAQQSAYGQCGGVNWTGPTTCVSGYTCVYSNDYYSQCVPGAAATTAKTTTTKATSTKTSSTKTTKTTKTSKTSTTKTSSTKAPTSTTLSTKTTTKATTTTPGGGSGGSGCLVTAYASISSAVKSCTLITLSNISAPPSSSIDLQKLQPSATVVFAGLTTFGVTANNDFDPIVISGSNILITGADGHTIDGGGPNYWDGQGSNGGGDKPDHFIVVKKTSNARITNLNIKNWPVHCFSMTGNQGLTVSGLNLDNSDGDAANSKSGGKAAAHNSDGFDISSSDYVTLENINVHNQDDCVAVTSGTHITVTGMYCYGGHGLSIGSIGGKSNNTVDTVTFENSQIINSENGCRIKTNSGTTGTVKNIIYKSITLSGISDYGIDVQQDYLNGGPTGDPTNGVTISNVQFIDVTGTVKSSAYNYYILCGSGSCSGIAFSGTSITGGKTSCNYGSCP</sequence>
<evidence type="ECO:0000256" key="3">
    <source>
        <dbReference type="ARBA" id="ARBA00012736"/>
    </source>
</evidence>
<evidence type="ECO:0000313" key="19">
    <source>
        <dbReference type="EMBL" id="KAK6354978.1"/>
    </source>
</evidence>
<comment type="function">
    <text evidence="13">Involved in maceration and soft-rotting of plant tissue. Hydrolyzes the 1,4-alpha glycosidic bonds of de-esterified pectate in the smooth region of the plant cell wall.</text>
</comment>
<dbReference type="InterPro" id="IPR011050">
    <property type="entry name" value="Pectin_lyase_fold/virulence"/>
</dbReference>
<dbReference type="GO" id="GO:0004650">
    <property type="term" value="F:polygalacturonase activity"/>
    <property type="evidence" value="ECO:0007669"/>
    <property type="project" value="UniProtKB-EC"/>
</dbReference>
<dbReference type="PANTHER" id="PTHR31884:SF9">
    <property type="entry name" value="ENDOPOLYGALACTURONASE D-RELATED"/>
    <property type="match status" value="1"/>
</dbReference>
<proteinExistence type="inferred from homology"/>
<dbReference type="FunFam" id="2.160.20.10:FF:000002">
    <property type="entry name" value="Endopolygalacturonase D"/>
    <property type="match status" value="1"/>
</dbReference>
<dbReference type="EC" id="3.2.1.15" evidence="3"/>
<dbReference type="SUPFAM" id="SSF57180">
    <property type="entry name" value="Cellulose-binding domain"/>
    <property type="match status" value="1"/>
</dbReference>
<name>A0AAV9V5E5_9PEZI</name>
<evidence type="ECO:0000256" key="13">
    <source>
        <dbReference type="ARBA" id="ARBA00037707"/>
    </source>
</evidence>
<dbReference type="InterPro" id="IPR006626">
    <property type="entry name" value="PbH1"/>
</dbReference>
<evidence type="ECO:0000256" key="7">
    <source>
        <dbReference type="ARBA" id="ARBA00022801"/>
    </source>
</evidence>
<dbReference type="InterPro" id="IPR012334">
    <property type="entry name" value="Pectin_lyas_fold"/>
</dbReference>
<feature type="domain" description="CBM1" evidence="18">
    <location>
        <begin position="18"/>
        <end position="54"/>
    </location>
</feature>
<evidence type="ECO:0000256" key="10">
    <source>
        <dbReference type="ARBA" id="ARBA00023295"/>
    </source>
</evidence>
<gene>
    <name evidence="19" type="ORF">TWF696_004105</name>
</gene>
<dbReference type="InterPro" id="IPR000743">
    <property type="entry name" value="Glyco_hydro_28"/>
</dbReference>
<dbReference type="PROSITE" id="PS51164">
    <property type="entry name" value="CBM1_2"/>
    <property type="match status" value="1"/>
</dbReference>
<dbReference type="GO" id="GO:0030248">
    <property type="term" value="F:cellulose binding"/>
    <property type="evidence" value="ECO:0007669"/>
    <property type="project" value="InterPro"/>
</dbReference>
<keyword evidence="7 15" id="KW-0378">Hydrolase</keyword>
<evidence type="ECO:0000256" key="5">
    <source>
        <dbReference type="ARBA" id="ARBA00022729"/>
    </source>
</evidence>
<keyword evidence="10 15" id="KW-0326">Glycosidase</keyword>
<evidence type="ECO:0000256" key="12">
    <source>
        <dbReference type="ARBA" id="ARBA00034074"/>
    </source>
</evidence>